<keyword evidence="1" id="KW-1133">Transmembrane helix</keyword>
<dbReference type="InterPro" id="IPR039672">
    <property type="entry name" value="MFS_2"/>
</dbReference>
<dbReference type="RefSeq" id="WP_155611565.1">
    <property type="nucleotide sequence ID" value="NZ_WNZW01000005.1"/>
</dbReference>
<protein>
    <submittedName>
        <fullName evidence="2">MFS transporter</fullName>
    </submittedName>
</protein>
<dbReference type="PANTHER" id="PTHR11328:SF24">
    <property type="entry name" value="MAJOR FACILITATOR SUPERFAMILY (MFS) PROFILE DOMAIN-CONTAINING PROTEIN"/>
    <property type="match status" value="1"/>
</dbReference>
<feature type="transmembrane region" description="Helical" evidence="1">
    <location>
        <begin position="124"/>
        <end position="146"/>
    </location>
</feature>
<evidence type="ECO:0000313" key="2">
    <source>
        <dbReference type="EMBL" id="MUG46159.1"/>
    </source>
</evidence>
<proteinExistence type="predicted"/>
<feature type="transmembrane region" description="Helical" evidence="1">
    <location>
        <begin position="418"/>
        <end position="441"/>
    </location>
</feature>
<dbReference type="GO" id="GO:0006814">
    <property type="term" value="P:sodium ion transport"/>
    <property type="evidence" value="ECO:0007669"/>
    <property type="project" value="InterPro"/>
</dbReference>
<name>A0A7X2Z3M5_9BACL</name>
<feature type="transmembrane region" description="Helical" evidence="1">
    <location>
        <begin position="388"/>
        <end position="406"/>
    </location>
</feature>
<reference evidence="2 3" key="1">
    <citation type="submission" date="2019-11" db="EMBL/GenBank/DDBJ databases">
        <title>Draft genome sequences of five Paenibacillus species of dairy origin.</title>
        <authorList>
            <person name="Olajide A.M."/>
            <person name="Chen S."/>
            <person name="Lapointe G."/>
        </authorList>
    </citation>
    <scope>NUCLEOTIDE SEQUENCE [LARGE SCALE GENOMIC DNA]</scope>
    <source>
        <strain evidence="2 3">12CR55</strain>
    </source>
</reference>
<feature type="transmembrane region" description="Helical" evidence="1">
    <location>
        <begin position="95"/>
        <end position="112"/>
    </location>
</feature>
<accession>A0A7X2Z3M5</accession>
<feature type="transmembrane region" description="Helical" evidence="1">
    <location>
        <begin position="283"/>
        <end position="303"/>
    </location>
</feature>
<dbReference type="AlphaFoldDB" id="A0A7X2Z3M5"/>
<keyword evidence="1" id="KW-0812">Transmembrane</keyword>
<feature type="transmembrane region" description="Helical" evidence="1">
    <location>
        <begin position="193"/>
        <end position="214"/>
    </location>
</feature>
<gene>
    <name evidence="2" type="ORF">GNP95_14295</name>
</gene>
<feature type="transmembrane region" description="Helical" evidence="1">
    <location>
        <begin position="44"/>
        <end position="66"/>
    </location>
</feature>
<evidence type="ECO:0000256" key="1">
    <source>
        <dbReference type="SAM" id="Phobius"/>
    </source>
</evidence>
<dbReference type="InterPro" id="IPR036259">
    <property type="entry name" value="MFS_trans_sf"/>
</dbReference>
<dbReference type="InterPro" id="IPR001927">
    <property type="entry name" value="Na/Gal_symport"/>
</dbReference>
<evidence type="ECO:0000313" key="3">
    <source>
        <dbReference type="Proteomes" id="UP000447876"/>
    </source>
</evidence>
<dbReference type="Gene3D" id="1.20.1250.20">
    <property type="entry name" value="MFS general substrate transporter like domains"/>
    <property type="match status" value="2"/>
</dbReference>
<organism evidence="2 3">
    <name type="scientific">Paenibacillus woosongensis</name>
    <dbReference type="NCBI Taxonomy" id="307580"/>
    <lineage>
        <taxon>Bacteria</taxon>
        <taxon>Bacillati</taxon>
        <taxon>Bacillota</taxon>
        <taxon>Bacilli</taxon>
        <taxon>Bacillales</taxon>
        <taxon>Paenibacillaceae</taxon>
        <taxon>Paenibacillus</taxon>
    </lineage>
</organism>
<comment type="caution">
    <text evidence="2">The sequence shown here is derived from an EMBL/GenBank/DDBJ whole genome shotgun (WGS) entry which is preliminary data.</text>
</comment>
<dbReference type="OrthoDB" id="9764596at2"/>
<keyword evidence="1" id="KW-0472">Membrane</keyword>
<dbReference type="EMBL" id="WNZW01000005">
    <property type="protein sequence ID" value="MUG46159.1"/>
    <property type="molecule type" value="Genomic_DNA"/>
</dbReference>
<sequence>MAMEPVLQTAGYQQSAQKLSLKEKISYGYGDIASNFVWGMVNSYLLFFYTDVFGITAAAVGTLFLITRIFDALNDPIMGVLVDKTNSKHGKTRPYLLYVAIPFGILSVITFITPDFSDTGKLVYAYITYGILGIVYTAINIPYGALMPLMSRDSKEKGELNSYRAIGRSIGAILVASLTLPLVNYLGGGNQQLGFPIVMAIYSVIGVILFWLTFKYCKERVQPLKETKTDTNVKRSIGQMFKNKYWVLTSLNSFLWFVRLGIMNGVLIYYVNYVLEQPNMVPYYLTLLNVANLAGGFFALSILRKFSSRNSSMLFYAIAVVLLASLYFVDGQSVVLFSIIFFIANVLIGYGDPANLTMLGDTIDYQEYKFGERPEGLLVSSYSFSTKFGVALGSSLLAYALGWAGYNPEAITDQVKNMILLLMLGLPIIITILQVVVLFFYKLDNEHANIVNALKQK</sequence>
<dbReference type="Pfam" id="PF13347">
    <property type="entry name" value="MFS_2"/>
    <property type="match status" value="1"/>
</dbReference>
<dbReference type="Proteomes" id="UP000447876">
    <property type="component" value="Unassembled WGS sequence"/>
</dbReference>
<dbReference type="NCBIfam" id="TIGR00792">
    <property type="entry name" value="gph"/>
    <property type="match status" value="1"/>
</dbReference>
<dbReference type="GO" id="GO:0008643">
    <property type="term" value="P:carbohydrate transport"/>
    <property type="evidence" value="ECO:0007669"/>
    <property type="project" value="InterPro"/>
</dbReference>
<dbReference type="GO" id="GO:0005886">
    <property type="term" value="C:plasma membrane"/>
    <property type="evidence" value="ECO:0007669"/>
    <property type="project" value="TreeGrafter"/>
</dbReference>
<dbReference type="PANTHER" id="PTHR11328">
    <property type="entry name" value="MAJOR FACILITATOR SUPERFAMILY DOMAIN-CONTAINING PROTEIN"/>
    <property type="match status" value="1"/>
</dbReference>
<feature type="transmembrane region" description="Helical" evidence="1">
    <location>
        <begin position="315"/>
        <end position="348"/>
    </location>
</feature>
<dbReference type="CDD" id="cd17332">
    <property type="entry name" value="MFS_MelB_like"/>
    <property type="match status" value="1"/>
</dbReference>
<feature type="transmembrane region" description="Helical" evidence="1">
    <location>
        <begin position="245"/>
        <end position="271"/>
    </location>
</feature>
<dbReference type="GO" id="GO:0015293">
    <property type="term" value="F:symporter activity"/>
    <property type="evidence" value="ECO:0007669"/>
    <property type="project" value="InterPro"/>
</dbReference>
<feature type="transmembrane region" description="Helical" evidence="1">
    <location>
        <begin position="166"/>
        <end position="187"/>
    </location>
</feature>
<dbReference type="SUPFAM" id="SSF103473">
    <property type="entry name" value="MFS general substrate transporter"/>
    <property type="match status" value="1"/>
</dbReference>